<protein>
    <submittedName>
        <fullName evidence="1">Histidine phosphatase family protein</fullName>
    </submittedName>
</protein>
<dbReference type="Gene3D" id="3.40.50.1240">
    <property type="entry name" value="Phosphoglycerate mutase-like"/>
    <property type="match status" value="1"/>
</dbReference>
<dbReference type="AlphaFoldDB" id="A0A4R8WF18"/>
<organism evidence="1 2">
    <name type="scientific">Cryobacterium mannosilyticum</name>
    <dbReference type="NCBI Taxonomy" id="1259190"/>
    <lineage>
        <taxon>Bacteria</taxon>
        <taxon>Bacillati</taxon>
        <taxon>Actinomycetota</taxon>
        <taxon>Actinomycetes</taxon>
        <taxon>Micrococcales</taxon>
        <taxon>Microbacteriaceae</taxon>
        <taxon>Cryobacterium</taxon>
    </lineage>
</organism>
<evidence type="ECO:0000313" key="1">
    <source>
        <dbReference type="EMBL" id="TFC06288.1"/>
    </source>
</evidence>
<sequence>MRLFLIRHGQTPGNVLGQLDTAHPGPGLTELGSRQAAVLPDALRHEPIDAIFASTLVRTQLTARPLAEDRRLEIQVSPGLHEIEAGSLEGRSDRASVHSYLETVFAWGAGDLGAAMPGGPDGHAFFARFDADIDAATAGAEAVAVFSHGAAIRVWTAARALNVTSVFAGTTELVNAGMVELTGSAQDGWTLVSWAGLQTERDPRADRNLR</sequence>
<proteinExistence type="predicted"/>
<comment type="caution">
    <text evidence="1">The sequence shown here is derived from an EMBL/GenBank/DDBJ whole genome shotgun (WGS) entry which is preliminary data.</text>
</comment>
<dbReference type="PROSITE" id="PS00175">
    <property type="entry name" value="PG_MUTASE"/>
    <property type="match status" value="1"/>
</dbReference>
<dbReference type="Proteomes" id="UP000297643">
    <property type="component" value="Unassembled WGS sequence"/>
</dbReference>
<evidence type="ECO:0000313" key="2">
    <source>
        <dbReference type="Proteomes" id="UP000297643"/>
    </source>
</evidence>
<dbReference type="CDD" id="cd07067">
    <property type="entry name" value="HP_PGM_like"/>
    <property type="match status" value="1"/>
</dbReference>
<reference evidence="1 2" key="1">
    <citation type="submission" date="2019-03" db="EMBL/GenBank/DDBJ databases">
        <title>Genomics of glacier-inhabiting Cryobacterium strains.</title>
        <authorList>
            <person name="Liu Q."/>
            <person name="Xin Y.-H."/>
        </authorList>
    </citation>
    <scope>NUCLEOTIDE SEQUENCE [LARGE SCALE GENOMIC DNA]</scope>
    <source>
        <strain evidence="1 2">RHLT2-21</strain>
    </source>
</reference>
<dbReference type="SMART" id="SM00855">
    <property type="entry name" value="PGAM"/>
    <property type="match status" value="1"/>
</dbReference>
<dbReference type="GO" id="GO:0016791">
    <property type="term" value="F:phosphatase activity"/>
    <property type="evidence" value="ECO:0007669"/>
    <property type="project" value="TreeGrafter"/>
</dbReference>
<dbReference type="EMBL" id="SOFM01000010">
    <property type="protein sequence ID" value="TFC06288.1"/>
    <property type="molecule type" value="Genomic_DNA"/>
</dbReference>
<name>A0A4R8WF18_9MICO</name>
<dbReference type="SUPFAM" id="SSF53254">
    <property type="entry name" value="Phosphoglycerate mutase-like"/>
    <property type="match status" value="1"/>
</dbReference>
<gene>
    <name evidence="1" type="ORF">E3O32_04145</name>
</gene>
<dbReference type="Pfam" id="PF00300">
    <property type="entry name" value="His_Phos_1"/>
    <property type="match status" value="1"/>
</dbReference>
<keyword evidence="2" id="KW-1185">Reference proteome</keyword>
<dbReference type="InterPro" id="IPR029033">
    <property type="entry name" value="His_PPase_superfam"/>
</dbReference>
<dbReference type="PANTHER" id="PTHR48100:SF58">
    <property type="entry name" value="PE-PGRS FAMILY PROTEIN PE_PGRS11"/>
    <property type="match status" value="1"/>
</dbReference>
<accession>A0A4R8WF18</accession>
<dbReference type="InterPro" id="IPR001345">
    <property type="entry name" value="PG/BPGM_mutase_AS"/>
</dbReference>
<dbReference type="PANTHER" id="PTHR48100">
    <property type="entry name" value="BROAD-SPECIFICITY PHOSPHATASE YOR283W-RELATED"/>
    <property type="match status" value="1"/>
</dbReference>
<dbReference type="InterPro" id="IPR050275">
    <property type="entry name" value="PGM_Phosphatase"/>
</dbReference>
<dbReference type="RefSeq" id="WP_134507270.1">
    <property type="nucleotide sequence ID" value="NZ_SOFM01000010.1"/>
</dbReference>
<dbReference type="GO" id="GO:0005737">
    <property type="term" value="C:cytoplasm"/>
    <property type="evidence" value="ECO:0007669"/>
    <property type="project" value="TreeGrafter"/>
</dbReference>
<dbReference type="InterPro" id="IPR013078">
    <property type="entry name" value="His_Pase_superF_clade-1"/>
</dbReference>